<dbReference type="PANTHER" id="PTHR42884:SF31">
    <property type="entry name" value="PROPROTEIN CONVERTASE SUBTILISIN_KEXIN TYPE 5"/>
    <property type="match status" value="1"/>
</dbReference>
<feature type="signal peptide" evidence="5">
    <location>
        <begin position="1"/>
        <end position="23"/>
    </location>
</feature>
<dbReference type="Gene3D" id="3.40.50.200">
    <property type="entry name" value="Peptidase S8/S53 domain"/>
    <property type="match status" value="1"/>
</dbReference>
<dbReference type="InterPro" id="IPR015500">
    <property type="entry name" value="Peptidase_S8_subtilisin-rel"/>
</dbReference>
<dbReference type="GO" id="GO:0004252">
    <property type="term" value="F:serine-type endopeptidase activity"/>
    <property type="evidence" value="ECO:0007669"/>
    <property type="project" value="InterPro"/>
</dbReference>
<reference evidence="7 8" key="1">
    <citation type="submission" date="2020-06" db="EMBL/GenBank/DDBJ databases">
        <authorList>
            <person name="Li R."/>
            <person name="Bekaert M."/>
        </authorList>
    </citation>
    <scope>NUCLEOTIDE SEQUENCE [LARGE SCALE GENOMIC DNA]</scope>
    <source>
        <strain evidence="8">wild</strain>
    </source>
</reference>
<evidence type="ECO:0000256" key="3">
    <source>
        <dbReference type="ARBA" id="ARBA00022825"/>
    </source>
</evidence>
<keyword evidence="8" id="KW-1185">Reference proteome</keyword>
<proteinExistence type="inferred from homology"/>
<dbReference type="SUPFAM" id="SSF52743">
    <property type="entry name" value="Subtilisin-like"/>
    <property type="match status" value="1"/>
</dbReference>
<evidence type="ECO:0000313" key="7">
    <source>
        <dbReference type="EMBL" id="CAC5381669.1"/>
    </source>
</evidence>
<feature type="chain" id="PRO_5026926754" evidence="5">
    <location>
        <begin position="24"/>
        <end position="484"/>
    </location>
</feature>
<evidence type="ECO:0000256" key="5">
    <source>
        <dbReference type="SAM" id="SignalP"/>
    </source>
</evidence>
<dbReference type="InterPro" id="IPR036852">
    <property type="entry name" value="Peptidase_S8/S53_dom_sf"/>
</dbReference>
<protein>
    <submittedName>
        <fullName evidence="7">PCSK5</fullName>
        <ecNumber evidence="7">3.4.21.-</ecNumber>
    </submittedName>
</protein>
<dbReference type="PRINTS" id="PR00723">
    <property type="entry name" value="SUBTILISIN"/>
</dbReference>
<keyword evidence="2 7" id="KW-0378">Hydrolase</keyword>
<dbReference type="GO" id="GO:0016486">
    <property type="term" value="P:peptide hormone processing"/>
    <property type="evidence" value="ECO:0007669"/>
    <property type="project" value="TreeGrafter"/>
</dbReference>
<keyword evidence="1" id="KW-0645">Protease</keyword>
<accession>A0A6J8BG78</accession>
<gene>
    <name evidence="7" type="ORF">MCOR_17542</name>
</gene>
<dbReference type="PROSITE" id="PS00137">
    <property type="entry name" value="SUBTILASE_HIS"/>
    <property type="match status" value="1"/>
</dbReference>
<dbReference type="EC" id="3.4.21.-" evidence="7"/>
<name>A0A6J8BG78_MYTCO</name>
<evidence type="ECO:0000256" key="1">
    <source>
        <dbReference type="ARBA" id="ARBA00022670"/>
    </source>
</evidence>
<dbReference type="PANTHER" id="PTHR42884">
    <property type="entry name" value="PROPROTEIN CONVERTASE SUBTILISIN/KEXIN-RELATED"/>
    <property type="match status" value="1"/>
</dbReference>
<evidence type="ECO:0000313" key="8">
    <source>
        <dbReference type="Proteomes" id="UP000507470"/>
    </source>
</evidence>
<organism evidence="7 8">
    <name type="scientific">Mytilus coruscus</name>
    <name type="common">Sea mussel</name>
    <dbReference type="NCBI Taxonomy" id="42192"/>
    <lineage>
        <taxon>Eukaryota</taxon>
        <taxon>Metazoa</taxon>
        <taxon>Spiralia</taxon>
        <taxon>Lophotrochozoa</taxon>
        <taxon>Mollusca</taxon>
        <taxon>Bivalvia</taxon>
        <taxon>Autobranchia</taxon>
        <taxon>Pteriomorphia</taxon>
        <taxon>Mytilida</taxon>
        <taxon>Mytiloidea</taxon>
        <taxon>Mytilidae</taxon>
        <taxon>Mytilinae</taxon>
        <taxon>Mytilus</taxon>
    </lineage>
</organism>
<dbReference type="InterPro" id="IPR022398">
    <property type="entry name" value="Peptidase_S8_His-AS"/>
</dbReference>
<dbReference type="AlphaFoldDB" id="A0A6J8BG78"/>
<keyword evidence="5" id="KW-0732">Signal</keyword>
<dbReference type="Proteomes" id="UP000507470">
    <property type="component" value="Unassembled WGS sequence"/>
</dbReference>
<sequence length="484" mass="52342">MQLSLRFTCLWLFAALMVVEVLTGDPDGAISIVIKLKKGGTPEDVNTILQRHPQYVMEKQFELAGQVYYQLKIDNSKILRPLPVLRLGLTEGSTNPADIGEEEQVEFSEVQTKKTFHLYKAKLLTDPELSELWHLNNDLKYSMNIAEVWADGYTGAGVTVAIVDTFIQTNHTDLANMDVDNSYDFYDDDNDPNPDDPTISHGTMVAGIVGATYGNDFCAVGVAYNATLVAIGLLGGTQDSSDLSDMQVGRALGHYSSDVSIYVNTWGPDTSADFYTVGSLAKTALVSLATNGRQGNGSIFVFAAGNGGSDSNANAYLQSSIYAISVASVEFDIVSPSAGFGANIMTSAYGDPHLRDKKLDICEDGKGTLGDKRLDICEDGKVLLGIKDLTYAKMVRVLLGIKDLTYAKMVRVLGDKRLDICKDGKVTLGDKRLDICEDGKGTLGDKRLDICEDGKGTLGDKRLDICEDGKGTLGDKRLVICEDG</sequence>
<dbReference type="OrthoDB" id="206201at2759"/>
<dbReference type="InterPro" id="IPR000209">
    <property type="entry name" value="Peptidase_S8/S53_dom"/>
</dbReference>
<comment type="caution">
    <text evidence="4">Lacks conserved residue(s) required for the propagation of feature annotation.</text>
</comment>
<evidence type="ECO:0000256" key="2">
    <source>
        <dbReference type="ARBA" id="ARBA00022801"/>
    </source>
</evidence>
<evidence type="ECO:0000256" key="4">
    <source>
        <dbReference type="PROSITE-ProRule" id="PRU01240"/>
    </source>
</evidence>
<evidence type="ECO:0000259" key="6">
    <source>
        <dbReference type="Pfam" id="PF00082"/>
    </source>
</evidence>
<dbReference type="EMBL" id="CACVKT020003087">
    <property type="protein sequence ID" value="CAC5381669.1"/>
    <property type="molecule type" value="Genomic_DNA"/>
</dbReference>
<dbReference type="Pfam" id="PF00082">
    <property type="entry name" value="Peptidase_S8"/>
    <property type="match status" value="1"/>
</dbReference>
<dbReference type="GO" id="GO:0005802">
    <property type="term" value="C:trans-Golgi network"/>
    <property type="evidence" value="ECO:0007669"/>
    <property type="project" value="TreeGrafter"/>
</dbReference>
<comment type="similarity">
    <text evidence="4">Belongs to the peptidase S8 family.</text>
</comment>
<keyword evidence="3" id="KW-0720">Serine protease</keyword>
<dbReference type="PROSITE" id="PS51892">
    <property type="entry name" value="SUBTILASE"/>
    <property type="match status" value="1"/>
</dbReference>
<dbReference type="GO" id="GO:0000139">
    <property type="term" value="C:Golgi membrane"/>
    <property type="evidence" value="ECO:0007669"/>
    <property type="project" value="TreeGrafter"/>
</dbReference>
<feature type="domain" description="Peptidase S8/S53" evidence="6">
    <location>
        <begin position="155"/>
        <end position="330"/>
    </location>
</feature>